<evidence type="ECO:0000256" key="10">
    <source>
        <dbReference type="ARBA" id="ARBA00023180"/>
    </source>
</evidence>
<evidence type="ECO:0000256" key="15">
    <source>
        <dbReference type="SAM" id="Phobius"/>
    </source>
</evidence>
<accession>A0A8B7WIT2</accession>
<keyword evidence="11 14" id="KW-0807">Transducer</keyword>
<keyword evidence="9 14" id="KW-0675">Receptor</keyword>
<sequence>MWRALKSIFFIIMVAEFIFGNLSNGFIVVMNCIDLGNKRNFSSVDQIITILAISRISVLWQTFVSLFQNTYYSFSLVDETKVRIGIFSWIVSNHFSLWFATILSILYLLKIATFSWPAFLYLKWRVKKVTLIMLLGNLVFLILNLTEVDIHIEDLIHQLEKNTTWDSKVSEIKKLSMQVRLKITLFSLIPFTVALTSCLLLIVSLWKHLQKMQLTSKGRRDPRTKALINALKIMISFLLLYAAYFLSYLISWISKVHENTLAHFVGITVGLLYPSGHSFILILGNSKLRQTSLLGLKWLRCGKKHNKLTIA</sequence>
<keyword evidence="10" id="KW-0325">Glycoprotein</keyword>
<evidence type="ECO:0000256" key="4">
    <source>
        <dbReference type="ARBA" id="ARBA00022606"/>
    </source>
</evidence>
<dbReference type="PANTHER" id="PTHR11394:SF28">
    <property type="entry name" value="TASTE RECEPTOR TYPE 2 MEMBER 13"/>
    <property type="match status" value="1"/>
</dbReference>
<reference evidence="17" key="1">
    <citation type="submission" date="2025-08" db="UniProtKB">
        <authorList>
            <consortium name="RefSeq"/>
        </authorList>
    </citation>
    <scope>IDENTIFICATION</scope>
    <source>
        <tissue evidence="17">Leukocyte</tissue>
    </source>
</reference>
<evidence type="ECO:0000256" key="13">
    <source>
        <dbReference type="RuleBase" id="RU004423"/>
    </source>
</evidence>
<gene>
    <name evidence="17" type="primary">LOC109702652</name>
</gene>
<keyword evidence="5 14" id="KW-0812">Transmembrane</keyword>
<feature type="transmembrane region" description="Helical" evidence="15">
    <location>
        <begin position="227"/>
        <end position="250"/>
    </location>
</feature>
<feature type="transmembrane region" description="Helical" evidence="15">
    <location>
        <begin position="262"/>
        <end position="283"/>
    </location>
</feature>
<dbReference type="PANTHER" id="PTHR11394">
    <property type="entry name" value="TASTE RECEPTOR TYPE 2"/>
    <property type="match status" value="1"/>
</dbReference>
<keyword evidence="16" id="KW-1185">Reference proteome</keyword>
<evidence type="ECO:0000256" key="7">
    <source>
        <dbReference type="ARBA" id="ARBA00023040"/>
    </source>
</evidence>
<evidence type="ECO:0000313" key="17">
    <source>
        <dbReference type="RefSeq" id="XP_020043534.1"/>
    </source>
</evidence>
<keyword evidence="3 14" id="KW-0919">Taste</keyword>
<keyword evidence="6 15" id="KW-1133">Transmembrane helix</keyword>
<evidence type="ECO:0000256" key="14">
    <source>
        <dbReference type="RuleBase" id="RU004424"/>
    </source>
</evidence>
<name>A0A8B7WIT2_CASCN</name>
<dbReference type="AlphaFoldDB" id="A0A8B7WIT2"/>
<organism evidence="17">
    <name type="scientific">Castor canadensis</name>
    <name type="common">American beaver</name>
    <dbReference type="NCBI Taxonomy" id="51338"/>
    <lineage>
        <taxon>Eukaryota</taxon>
        <taxon>Metazoa</taxon>
        <taxon>Chordata</taxon>
        <taxon>Craniata</taxon>
        <taxon>Vertebrata</taxon>
        <taxon>Euteleostomi</taxon>
        <taxon>Mammalia</taxon>
        <taxon>Eutheria</taxon>
        <taxon>Euarchontoglires</taxon>
        <taxon>Glires</taxon>
        <taxon>Rodentia</taxon>
        <taxon>Castorimorpha</taxon>
        <taxon>Castoridae</taxon>
        <taxon>Castor</taxon>
    </lineage>
</organism>
<dbReference type="InterPro" id="IPR007960">
    <property type="entry name" value="TAS2R"/>
</dbReference>
<dbReference type="GO" id="GO:0016020">
    <property type="term" value="C:membrane"/>
    <property type="evidence" value="ECO:0007669"/>
    <property type="project" value="UniProtKB-SubCell"/>
</dbReference>
<feature type="transmembrane region" description="Helical" evidence="15">
    <location>
        <begin position="183"/>
        <end position="206"/>
    </location>
</feature>
<feature type="transmembrane region" description="Helical" evidence="15">
    <location>
        <begin position="6"/>
        <end position="35"/>
    </location>
</feature>
<evidence type="ECO:0000256" key="12">
    <source>
        <dbReference type="ARBA" id="ARBA00024847"/>
    </source>
</evidence>
<protein>
    <recommendedName>
        <fullName evidence="14">Taste receptor type 2</fullName>
    </recommendedName>
</protein>
<dbReference type="RefSeq" id="XP_020043534.1">
    <property type="nucleotide sequence ID" value="XM_020187945.1"/>
</dbReference>
<evidence type="ECO:0000256" key="11">
    <source>
        <dbReference type="ARBA" id="ARBA00023224"/>
    </source>
</evidence>
<dbReference type="Proteomes" id="UP001732720">
    <property type="component" value="Chromosome 6"/>
</dbReference>
<evidence type="ECO:0000256" key="8">
    <source>
        <dbReference type="ARBA" id="ARBA00023136"/>
    </source>
</evidence>
<dbReference type="GO" id="GO:0004930">
    <property type="term" value="F:G protein-coupled receptor activity"/>
    <property type="evidence" value="ECO:0007669"/>
    <property type="project" value="UniProtKB-KW"/>
</dbReference>
<evidence type="ECO:0000313" key="16">
    <source>
        <dbReference type="Proteomes" id="UP001732720"/>
    </source>
</evidence>
<evidence type="ECO:0000256" key="3">
    <source>
        <dbReference type="ARBA" id="ARBA00022480"/>
    </source>
</evidence>
<comment type="similarity">
    <text evidence="2 13">Belongs to the G-protein coupled receptor T2R family.</text>
</comment>
<dbReference type="GO" id="GO:0033038">
    <property type="term" value="F:bitter taste receptor activity"/>
    <property type="evidence" value="ECO:0007669"/>
    <property type="project" value="InterPro"/>
</dbReference>
<dbReference type="Gene3D" id="1.20.1070.10">
    <property type="entry name" value="Rhodopsin 7-helix transmembrane proteins"/>
    <property type="match status" value="1"/>
</dbReference>
<feature type="transmembrane region" description="Helical" evidence="15">
    <location>
        <begin position="129"/>
        <end position="146"/>
    </location>
</feature>
<evidence type="ECO:0000256" key="1">
    <source>
        <dbReference type="ARBA" id="ARBA00004141"/>
    </source>
</evidence>
<dbReference type="OrthoDB" id="8876749at2759"/>
<keyword evidence="7 14" id="KW-0297">G-protein coupled receptor</keyword>
<keyword evidence="8 14" id="KW-0472">Membrane</keyword>
<proteinExistence type="inferred from homology"/>
<evidence type="ECO:0000256" key="6">
    <source>
        <dbReference type="ARBA" id="ARBA00022989"/>
    </source>
</evidence>
<dbReference type="KEGG" id="ccan:109702652"/>
<dbReference type="SUPFAM" id="SSF81321">
    <property type="entry name" value="Family A G protein-coupled receptor-like"/>
    <property type="match status" value="1"/>
</dbReference>
<dbReference type="GeneID" id="109702652"/>
<dbReference type="Pfam" id="PF05296">
    <property type="entry name" value="TAS2R"/>
    <property type="match status" value="1"/>
</dbReference>
<dbReference type="FunFam" id="1.20.1070.10:FF:000042">
    <property type="entry name" value="Taste receptor type 2 member 7"/>
    <property type="match status" value="1"/>
</dbReference>
<evidence type="ECO:0000256" key="2">
    <source>
        <dbReference type="ARBA" id="ARBA00007376"/>
    </source>
</evidence>
<comment type="subcellular location">
    <subcellularLocation>
        <location evidence="1 14">Membrane</location>
        <topology evidence="1 14">Multi-pass membrane protein</topology>
    </subcellularLocation>
</comment>
<evidence type="ECO:0000256" key="9">
    <source>
        <dbReference type="ARBA" id="ARBA00023170"/>
    </source>
</evidence>
<evidence type="ECO:0000256" key="5">
    <source>
        <dbReference type="ARBA" id="ARBA00022692"/>
    </source>
</evidence>
<keyword evidence="4 14" id="KW-0716">Sensory transduction</keyword>
<comment type="function">
    <text evidence="12">Receptor that may play a role in the perception of bitterness and is gustducin-linked. May play a role in sensing the chemical composition of the gastrointestinal content. The activity of this receptor may stimulate alpha gustducin, mediate PLC-beta-2 activation and lead to the gating of TRPM5.</text>
</comment>